<dbReference type="GO" id="GO:0009239">
    <property type="term" value="P:enterobactin biosynthetic process"/>
    <property type="evidence" value="ECO:0007669"/>
    <property type="project" value="TreeGrafter"/>
</dbReference>
<dbReference type="PANTHER" id="PTHR45527:SF1">
    <property type="entry name" value="FATTY ACID SYNTHASE"/>
    <property type="match status" value="1"/>
</dbReference>
<dbReference type="Pfam" id="PF13193">
    <property type="entry name" value="AMP-binding_C"/>
    <property type="match status" value="1"/>
</dbReference>
<dbReference type="PROSITE" id="PS00455">
    <property type="entry name" value="AMP_BINDING"/>
    <property type="match status" value="1"/>
</dbReference>
<keyword evidence="2" id="KW-0596">Phosphopantetheine</keyword>
<dbReference type="GO" id="GO:0047527">
    <property type="term" value="F:2,3-dihydroxybenzoate-serine ligase activity"/>
    <property type="evidence" value="ECO:0007669"/>
    <property type="project" value="TreeGrafter"/>
</dbReference>
<dbReference type="SMART" id="SM00823">
    <property type="entry name" value="PKS_PP"/>
    <property type="match status" value="1"/>
</dbReference>
<dbReference type="KEGG" id="led:BBK82_35385"/>
<dbReference type="GO" id="GO:0005829">
    <property type="term" value="C:cytosol"/>
    <property type="evidence" value="ECO:0007669"/>
    <property type="project" value="TreeGrafter"/>
</dbReference>
<dbReference type="InterPro" id="IPR042099">
    <property type="entry name" value="ANL_N_sf"/>
</dbReference>
<dbReference type="GO" id="GO:0031177">
    <property type="term" value="F:phosphopantetheine binding"/>
    <property type="evidence" value="ECO:0007669"/>
    <property type="project" value="InterPro"/>
</dbReference>
<comment type="cofactor">
    <cofactor evidence="1">
        <name>pantetheine 4'-phosphate</name>
        <dbReference type="ChEBI" id="CHEBI:47942"/>
    </cofactor>
</comment>
<dbReference type="Pfam" id="PF00501">
    <property type="entry name" value="AMP-binding"/>
    <property type="match status" value="1"/>
</dbReference>
<dbReference type="SUPFAM" id="SSF47336">
    <property type="entry name" value="ACP-like"/>
    <property type="match status" value="1"/>
</dbReference>
<dbReference type="FunFam" id="1.10.1200.10:FF:000016">
    <property type="entry name" value="Non-ribosomal peptide synthase"/>
    <property type="match status" value="1"/>
</dbReference>
<dbReference type="InterPro" id="IPR009081">
    <property type="entry name" value="PP-bd_ACP"/>
</dbReference>
<organism evidence="5 6">
    <name type="scientific">Lentzea guizhouensis</name>
    <dbReference type="NCBI Taxonomy" id="1586287"/>
    <lineage>
        <taxon>Bacteria</taxon>
        <taxon>Bacillati</taxon>
        <taxon>Actinomycetota</taxon>
        <taxon>Actinomycetes</taxon>
        <taxon>Pseudonocardiales</taxon>
        <taxon>Pseudonocardiaceae</taxon>
        <taxon>Lentzea</taxon>
    </lineage>
</organism>
<evidence type="ECO:0000256" key="1">
    <source>
        <dbReference type="ARBA" id="ARBA00001957"/>
    </source>
</evidence>
<dbReference type="GO" id="GO:0072330">
    <property type="term" value="P:monocarboxylic acid biosynthetic process"/>
    <property type="evidence" value="ECO:0007669"/>
    <property type="project" value="UniProtKB-ARBA"/>
</dbReference>
<dbReference type="FunFam" id="3.40.50.12780:FF:000012">
    <property type="entry name" value="Non-ribosomal peptide synthetase"/>
    <property type="match status" value="1"/>
</dbReference>
<keyword evidence="6" id="KW-1185">Reference proteome</keyword>
<dbReference type="PANTHER" id="PTHR45527">
    <property type="entry name" value="NONRIBOSOMAL PEPTIDE SYNTHETASE"/>
    <property type="match status" value="1"/>
</dbReference>
<gene>
    <name evidence="5" type="ORF">BBK82_35385</name>
</gene>
<reference evidence="5 6" key="1">
    <citation type="submission" date="2016-07" db="EMBL/GenBank/DDBJ databases">
        <title>Complete genome sequence of the Lentzea guizhouensis DHS C013.</title>
        <authorList>
            <person name="Cao C."/>
        </authorList>
    </citation>
    <scope>NUCLEOTIDE SEQUENCE [LARGE SCALE GENOMIC DNA]</scope>
    <source>
        <strain evidence="5 6">DHS C013</strain>
    </source>
</reference>
<dbReference type="GO" id="GO:0009366">
    <property type="term" value="C:enterobactin synthetase complex"/>
    <property type="evidence" value="ECO:0007669"/>
    <property type="project" value="TreeGrafter"/>
</dbReference>
<evidence type="ECO:0000259" key="4">
    <source>
        <dbReference type="PROSITE" id="PS50075"/>
    </source>
</evidence>
<dbReference type="EMBL" id="CP016793">
    <property type="protein sequence ID" value="ANZ40511.1"/>
    <property type="molecule type" value="Genomic_DNA"/>
</dbReference>
<dbReference type="InterPro" id="IPR020845">
    <property type="entry name" value="AMP-binding_CS"/>
</dbReference>
<dbReference type="RefSeq" id="WP_065918849.1">
    <property type="nucleotide sequence ID" value="NZ_CP016793.1"/>
</dbReference>
<dbReference type="InterPro" id="IPR000873">
    <property type="entry name" value="AMP-dep_synth/lig_dom"/>
</dbReference>
<dbReference type="SUPFAM" id="SSF56801">
    <property type="entry name" value="Acetyl-CoA synthetase-like"/>
    <property type="match status" value="1"/>
</dbReference>
<accession>A0A1B2HS34</accession>
<dbReference type="GO" id="GO:0043041">
    <property type="term" value="P:amino acid activation for nonribosomal peptide biosynthetic process"/>
    <property type="evidence" value="ECO:0007669"/>
    <property type="project" value="TreeGrafter"/>
</dbReference>
<dbReference type="InterPro" id="IPR025110">
    <property type="entry name" value="AMP-bd_C"/>
</dbReference>
<dbReference type="Gene3D" id="3.30.300.30">
    <property type="match status" value="1"/>
</dbReference>
<dbReference type="InterPro" id="IPR029058">
    <property type="entry name" value="AB_hydrolase_fold"/>
</dbReference>
<dbReference type="InterPro" id="IPR045851">
    <property type="entry name" value="AMP-bd_C_sf"/>
</dbReference>
<dbReference type="InterPro" id="IPR036736">
    <property type="entry name" value="ACP-like_sf"/>
</dbReference>
<dbReference type="CDD" id="cd17646">
    <property type="entry name" value="A_NRPS_AB3403-like"/>
    <property type="match status" value="1"/>
</dbReference>
<dbReference type="NCBIfam" id="TIGR01733">
    <property type="entry name" value="AA-adenyl-dom"/>
    <property type="match status" value="1"/>
</dbReference>
<dbReference type="InterPro" id="IPR010071">
    <property type="entry name" value="AA_adenyl_dom"/>
</dbReference>
<dbReference type="PROSITE" id="PS50075">
    <property type="entry name" value="CARRIER"/>
    <property type="match status" value="1"/>
</dbReference>
<dbReference type="InterPro" id="IPR020806">
    <property type="entry name" value="PKS_PP-bd"/>
</dbReference>
<evidence type="ECO:0000313" key="5">
    <source>
        <dbReference type="EMBL" id="ANZ40511.1"/>
    </source>
</evidence>
<evidence type="ECO:0000313" key="6">
    <source>
        <dbReference type="Proteomes" id="UP000093053"/>
    </source>
</evidence>
<dbReference type="STRING" id="1586287.BBK82_35385"/>
<name>A0A1B2HS34_9PSEU</name>
<sequence>MKVLIERFEQTAAAWPDKLAVLDGPEELSYGELDRRADGLAARLAGRGIRAGDLVAIALPRSAAQFVAMFAVVKAGAAFLPLDLDHPALRLAQMVRDAAPRCVITSAAAGAADWLASVPRVDVDEIGEANAEPPRQAGEVSLDHPAYVLYTSGSTGEPKGVITSQRALANRLSWMQERYPLAETDRVVLKTPCGFDVSIWEYLWALNARAAVVVCKPGGHRDPGYLARLMADSRVTVAHFVPSMLRVFVDRGGFAGLTALRRVFCSGEVLPADLVKRLRADTDVPVHNLYGPTEAAIDVTAFDCPGEPPGAVVPIGTAVPGCRTYVLDDRLGHVTGESEGELYLAGVQLAHGYLGRPDLTAERFVADPFGGPGERMYRTGDLVRRDGDGLLVFVGRVDGQVKIRGQRIELGEIENTLEACPGVAQAAVAVADTPAAGPRLVACWVAESCAALVDQDLRAHLAERLPEAMVPAVFVQLDALPVTASGKLDRRAVAESAAAVGDVAGSAPQGPVENAVASIWSSLLGVDRVGATDNFFALGGHSLLVPELVDQVWRELGVDLPIAVLFEAPTVAEFARAIEGSDP</sequence>
<protein>
    <recommendedName>
        <fullName evidence="4">Carrier domain-containing protein</fullName>
    </recommendedName>
</protein>
<dbReference type="FunFam" id="3.40.50.980:FF:000001">
    <property type="entry name" value="Non-ribosomal peptide synthetase"/>
    <property type="match status" value="1"/>
</dbReference>
<dbReference type="Pfam" id="PF00550">
    <property type="entry name" value="PP-binding"/>
    <property type="match status" value="1"/>
</dbReference>
<dbReference type="Gene3D" id="3.40.50.12780">
    <property type="entry name" value="N-terminal domain of ligase-like"/>
    <property type="match status" value="1"/>
</dbReference>
<dbReference type="Gene3D" id="3.40.50.1820">
    <property type="entry name" value="alpha/beta hydrolase"/>
    <property type="match status" value="1"/>
</dbReference>
<proteinExistence type="predicted"/>
<dbReference type="FunFam" id="3.30.300.30:FF:000010">
    <property type="entry name" value="Enterobactin synthetase component F"/>
    <property type="match status" value="1"/>
</dbReference>
<dbReference type="AlphaFoldDB" id="A0A1B2HS34"/>
<feature type="domain" description="Carrier" evidence="4">
    <location>
        <begin position="507"/>
        <end position="582"/>
    </location>
</feature>
<evidence type="ECO:0000256" key="3">
    <source>
        <dbReference type="ARBA" id="ARBA00022553"/>
    </source>
</evidence>
<evidence type="ECO:0000256" key="2">
    <source>
        <dbReference type="ARBA" id="ARBA00022450"/>
    </source>
</evidence>
<dbReference type="Proteomes" id="UP000093053">
    <property type="component" value="Chromosome"/>
</dbReference>
<keyword evidence="3" id="KW-0597">Phosphoprotein</keyword>